<sequence>MARYWETCILICFAVLINLVSSNHDFHDIGSHTLTRVNRSLTTSRTLHFLRAPFPPENILPLTNFNIGDFFEFYGFDEPSGAGARSTEYKNMVAASILEVQQMLLAAMAELEKEGFGEPQHPSFRRYSPHTQHDLSVVKEILRSVLSTTGCPGQQFEFLRACQTQPDHKQAIFYGDPPASIVTVRDLDCRRPGLQGYQNVVKRGALEQSFIALCPSFFTTYRPALAVNPVKNPFGPTVQKCNYYDHWTLEPTWSSAQVMLYELLHNEKFYEAHTIESGFTITQPVIDVLIIRPVYALGDGITPEKAYGSFRSMHVRDWSGGKEMTSNDDNFVFLVTEIYYKKIHNLQDWWDPIDPYYAHPCPPLYF</sequence>
<keyword evidence="3" id="KW-1185">Reference proteome</keyword>
<keyword evidence="1" id="KW-0732">Signal</keyword>
<feature type="chain" id="PRO_5042990992" evidence="1">
    <location>
        <begin position="23"/>
        <end position="366"/>
    </location>
</feature>
<dbReference type="AlphaFoldDB" id="A0AAN8EK94"/>
<gene>
    <name evidence="2" type="ORF">OHC33_001675</name>
</gene>
<reference evidence="2 3" key="1">
    <citation type="submission" date="2022-12" db="EMBL/GenBank/DDBJ databases">
        <title>Genomic features and morphological characterization of a novel Knufia sp. strain isolated from spacecraft assembly facility.</title>
        <authorList>
            <person name="Teixeira M."/>
            <person name="Chander A.M."/>
            <person name="Stajich J.E."/>
            <person name="Venkateswaran K."/>
        </authorList>
    </citation>
    <scope>NUCLEOTIDE SEQUENCE [LARGE SCALE GENOMIC DNA]</scope>
    <source>
        <strain evidence="2 3">FJI-L2-BK-P2</strain>
    </source>
</reference>
<proteinExistence type="predicted"/>
<feature type="signal peptide" evidence="1">
    <location>
        <begin position="1"/>
        <end position="22"/>
    </location>
</feature>
<dbReference type="Proteomes" id="UP001316803">
    <property type="component" value="Unassembled WGS sequence"/>
</dbReference>
<evidence type="ECO:0000313" key="2">
    <source>
        <dbReference type="EMBL" id="KAK5957303.1"/>
    </source>
</evidence>
<evidence type="ECO:0000313" key="3">
    <source>
        <dbReference type="Proteomes" id="UP001316803"/>
    </source>
</evidence>
<protein>
    <submittedName>
        <fullName evidence="2">Uncharacterized protein</fullName>
    </submittedName>
</protein>
<evidence type="ECO:0000256" key="1">
    <source>
        <dbReference type="SAM" id="SignalP"/>
    </source>
</evidence>
<dbReference type="EMBL" id="JAKLMC020000003">
    <property type="protein sequence ID" value="KAK5957303.1"/>
    <property type="molecule type" value="Genomic_DNA"/>
</dbReference>
<accession>A0AAN8EK94</accession>
<organism evidence="2 3">
    <name type="scientific">Knufia fluminis</name>
    <dbReference type="NCBI Taxonomy" id="191047"/>
    <lineage>
        <taxon>Eukaryota</taxon>
        <taxon>Fungi</taxon>
        <taxon>Dikarya</taxon>
        <taxon>Ascomycota</taxon>
        <taxon>Pezizomycotina</taxon>
        <taxon>Eurotiomycetes</taxon>
        <taxon>Chaetothyriomycetidae</taxon>
        <taxon>Chaetothyriales</taxon>
        <taxon>Trichomeriaceae</taxon>
        <taxon>Knufia</taxon>
    </lineage>
</organism>
<comment type="caution">
    <text evidence="2">The sequence shown here is derived from an EMBL/GenBank/DDBJ whole genome shotgun (WGS) entry which is preliminary data.</text>
</comment>
<name>A0AAN8EK94_9EURO</name>